<keyword evidence="8" id="KW-1185">Reference proteome</keyword>
<keyword evidence="5 6" id="KW-0472">Membrane</keyword>
<dbReference type="GO" id="GO:0009734">
    <property type="term" value="P:auxin-activated signaling pathway"/>
    <property type="evidence" value="ECO:0007669"/>
    <property type="project" value="InterPro"/>
</dbReference>
<evidence type="ECO:0000256" key="1">
    <source>
        <dbReference type="ARBA" id="ARBA00004141"/>
    </source>
</evidence>
<proteinExistence type="inferred from homology"/>
<evidence type="ECO:0000313" key="8">
    <source>
        <dbReference type="Proteomes" id="UP000593562"/>
    </source>
</evidence>
<feature type="transmembrane region" description="Helical" evidence="6">
    <location>
        <begin position="75"/>
        <end position="97"/>
    </location>
</feature>
<dbReference type="Proteomes" id="UP000593562">
    <property type="component" value="Unassembled WGS sequence"/>
</dbReference>
<dbReference type="InParanoid" id="A0A7J7CJ61"/>
<dbReference type="InterPro" id="IPR018499">
    <property type="entry name" value="Tetraspanin/Peripherin"/>
</dbReference>
<evidence type="ECO:0000256" key="2">
    <source>
        <dbReference type="ARBA" id="ARBA00006840"/>
    </source>
</evidence>
<evidence type="ECO:0000256" key="6">
    <source>
        <dbReference type="SAM" id="Phobius"/>
    </source>
</evidence>
<feature type="transmembrane region" description="Helical" evidence="6">
    <location>
        <begin position="230"/>
        <end position="250"/>
    </location>
</feature>
<evidence type="ECO:0000313" key="7">
    <source>
        <dbReference type="EMBL" id="KAF5734097.1"/>
    </source>
</evidence>
<organism evidence="7 8">
    <name type="scientific">Tripterygium wilfordii</name>
    <name type="common">Thunder God vine</name>
    <dbReference type="NCBI Taxonomy" id="458696"/>
    <lineage>
        <taxon>Eukaryota</taxon>
        <taxon>Viridiplantae</taxon>
        <taxon>Streptophyta</taxon>
        <taxon>Embryophyta</taxon>
        <taxon>Tracheophyta</taxon>
        <taxon>Spermatophyta</taxon>
        <taxon>Magnoliopsida</taxon>
        <taxon>eudicotyledons</taxon>
        <taxon>Gunneridae</taxon>
        <taxon>Pentapetalae</taxon>
        <taxon>rosids</taxon>
        <taxon>fabids</taxon>
        <taxon>Celastrales</taxon>
        <taxon>Celastraceae</taxon>
        <taxon>Tripterygium</taxon>
    </lineage>
</organism>
<dbReference type="EMBL" id="JAAARO010000016">
    <property type="protein sequence ID" value="KAF5734097.1"/>
    <property type="molecule type" value="Genomic_DNA"/>
</dbReference>
<comment type="subcellular location">
    <subcellularLocation>
        <location evidence="1">Membrane</location>
        <topology evidence="1">Multi-pass membrane protein</topology>
    </subcellularLocation>
</comment>
<dbReference type="GO" id="GO:0016020">
    <property type="term" value="C:membrane"/>
    <property type="evidence" value="ECO:0007669"/>
    <property type="project" value="UniProtKB-SubCell"/>
</dbReference>
<feature type="transmembrane region" description="Helical" evidence="6">
    <location>
        <begin position="45"/>
        <end position="63"/>
    </location>
</feature>
<keyword evidence="3 6" id="KW-0812">Transmembrane</keyword>
<dbReference type="AlphaFoldDB" id="A0A7J7CJ61"/>
<evidence type="ECO:0000256" key="5">
    <source>
        <dbReference type="ARBA" id="ARBA00023136"/>
    </source>
</evidence>
<name>A0A7J7CJ61_TRIWF</name>
<keyword evidence="4 6" id="KW-1133">Transmembrane helix</keyword>
<comment type="similarity">
    <text evidence="2">Belongs to the tetraspanin (TM4SF) family.</text>
</comment>
<comment type="caution">
    <text evidence="7">The sequence shown here is derived from an EMBL/GenBank/DDBJ whole genome shotgun (WGS) entry which is preliminary data.</text>
</comment>
<reference evidence="7 8" key="1">
    <citation type="journal article" date="2020" name="Nat. Commun.">
        <title>Genome of Tripterygium wilfordii and identification of cytochrome P450 involved in triptolide biosynthesis.</title>
        <authorList>
            <person name="Tu L."/>
            <person name="Su P."/>
            <person name="Zhang Z."/>
            <person name="Gao L."/>
            <person name="Wang J."/>
            <person name="Hu T."/>
            <person name="Zhou J."/>
            <person name="Zhang Y."/>
            <person name="Zhao Y."/>
            <person name="Liu Y."/>
            <person name="Song Y."/>
            <person name="Tong Y."/>
            <person name="Lu Y."/>
            <person name="Yang J."/>
            <person name="Xu C."/>
            <person name="Jia M."/>
            <person name="Peters R.J."/>
            <person name="Huang L."/>
            <person name="Gao W."/>
        </authorList>
    </citation>
    <scope>NUCLEOTIDE SEQUENCE [LARGE SCALE GENOMIC DNA]</scope>
    <source>
        <strain evidence="8">cv. XIE 37</strain>
        <tissue evidence="7">Leaf</tissue>
    </source>
</reference>
<dbReference type="PANTHER" id="PTHR32191">
    <property type="entry name" value="TETRASPANIN-8-RELATED"/>
    <property type="match status" value="1"/>
</dbReference>
<evidence type="ECO:0000256" key="3">
    <source>
        <dbReference type="ARBA" id="ARBA00022692"/>
    </source>
</evidence>
<feature type="transmembrane region" description="Helical" evidence="6">
    <location>
        <begin position="12"/>
        <end position="33"/>
    </location>
</feature>
<protein>
    <submittedName>
        <fullName evidence="7">Tetraspanin-11</fullName>
    </submittedName>
</protein>
<gene>
    <name evidence="7" type="ORF">HS088_TW16G00539</name>
</gene>
<dbReference type="Pfam" id="PF00335">
    <property type="entry name" value="Tetraspanin"/>
    <property type="match status" value="1"/>
</dbReference>
<dbReference type="InterPro" id="IPR044991">
    <property type="entry name" value="TET_plant"/>
</dbReference>
<evidence type="ECO:0000256" key="4">
    <source>
        <dbReference type="ARBA" id="ARBA00022989"/>
    </source>
</evidence>
<accession>A0A7J7CJ61</accession>
<sequence length="269" mass="30208">MAPRLSNTLVATLNFFSLLLGIVLIILSTYFHAHRHTSCQRSLDTPLLIMGFSLLVVSLLGFIGSCCRENLVLDLYMFFLCLLIAGLVVFTIFVLVVTNKSAGRAVSGLGFEGAYRVGDSTHWLQKHFVDGKRWEEFRRCMAEAQICKSVSYDVDFFKKRLSPIQSGCCKPPTYCGFKAENATLWRVPKAGPAVPDSDCRTWSNRQDELCYKCKSCKAGVLANIRLEWRLLGICNAGLIVFVMIIFSIALCARENNVHDLKDGRCRSHF</sequence>